<reference evidence="2" key="1">
    <citation type="submission" date="2014-09" db="EMBL/GenBank/DDBJ databases">
        <title>Genome sequence of the luminous mushroom Mycena chlorophos for searching fungal bioluminescence genes.</title>
        <authorList>
            <person name="Tanaka Y."/>
            <person name="Kasuga D."/>
            <person name="Oba Y."/>
            <person name="Hase S."/>
            <person name="Sato K."/>
            <person name="Oba Y."/>
            <person name="Sakakibara Y."/>
        </authorList>
    </citation>
    <scope>NUCLEOTIDE SEQUENCE</scope>
</reference>
<evidence type="ECO:0000313" key="3">
    <source>
        <dbReference type="Proteomes" id="UP000815677"/>
    </source>
</evidence>
<keyword evidence="3" id="KW-1185">Reference proteome</keyword>
<dbReference type="Proteomes" id="UP000815677">
    <property type="component" value="Unassembled WGS sequence"/>
</dbReference>
<feature type="compositionally biased region" description="Low complexity" evidence="1">
    <location>
        <begin position="301"/>
        <end position="311"/>
    </location>
</feature>
<name>A0ABQ0LJI9_MYCCL</name>
<gene>
    <name evidence="2" type="ORF">MCHLO_08368</name>
</gene>
<protein>
    <submittedName>
        <fullName evidence="2">Uncharacterized protein</fullName>
    </submittedName>
</protein>
<organism evidence="2 3">
    <name type="scientific">Mycena chlorophos</name>
    <name type="common">Agaric fungus</name>
    <name type="synonym">Agaricus chlorophos</name>
    <dbReference type="NCBI Taxonomy" id="658473"/>
    <lineage>
        <taxon>Eukaryota</taxon>
        <taxon>Fungi</taxon>
        <taxon>Dikarya</taxon>
        <taxon>Basidiomycota</taxon>
        <taxon>Agaricomycotina</taxon>
        <taxon>Agaricomycetes</taxon>
        <taxon>Agaricomycetidae</taxon>
        <taxon>Agaricales</taxon>
        <taxon>Marasmiineae</taxon>
        <taxon>Mycenaceae</taxon>
        <taxon>Mycena</taxon>
    </lineage>
</organism>
<accession>A0ABQ0LJI9</accession>
<evidence type="ECO:0000313" key="2">
    <source>
        <dbReference type="EMBL" id="GAT51207.1"/>
    </source>
</evidence>
<evidence type="ECO:0000256" key="1">
    <source>
        <dbReference type="SAM" id="MobiDB-lite"/>
    </source>
</evidence>
<proteinExistence type="predicted"/>
<sequence>MSSFTTSLFGSISRVLFPFSPSSPTASKILESDSVPDLASADDDNAGNLRALPRPASSAACYQRPSSAVEIGGYWSWESDGGVVLRRRSASGEHELLDEGRGRKARPHVSSVFAFQPPGAYYTPSIPYGFPSPEAMTTPIVPSRLSLSCLSIDEPSFDLSLISDSSTITSGSDEVDHDASLSFSFTLPDADDVDADAEMPETPFFPPAGTGLGLGIGGLFNANGAAFDGMGVVGLGLQTEDEDDDEEDDDKERGVSRVLLEEVAWTWAQDRRHRMLSVISEGSSGDEDLDVELDDEDVSGSEESVQTESSGTTGGQGRRQLRDLSAMGTISSQLKRAVPRLPIPRRSMTAPAASSSAAATPRSDTPGGGYGFRRARAGSHPPWRI</sequence>
<feature type="compositionally biased region" description="Acidic residues" evidence="1">
    <location>
        <begin position="284"/>
        <end position="300"/>
    </location>
</feature>
<dbReference type="EMBL" id="DF846995">
    <property type="protein sequence ID" value="GAT51207.1"/>
    <property type="molecule type" value="Genomic_DNA"/>
</dbReference>
<feature type="compositionally biased region" description="Low complexity" evidence="1">
    <location>
        <begin position="344"/>
        <end position="365"/>
    </location>
</feature>
<feature type="region of interest" description="Disordered" evidence="1">
    <location>
        <begin position="282"/>
        <end position="385"/>
    </location>
</feature>